<sequence>MRSTREGAVRARRRWTPVAAAVLALAGATACSGPSVDDSPAAATADLQDVRDEVADLRDRVATLEDRVAGLQSPPVEDGTEEPADGTGDADDAAAVGGFFADPRSAVGERVTVRGQVTEVLATTDVASAFRIAGDVGDAVAVVSATPSPDLTAGDEVEVTGGVVEVDAGTFETDFGIAVDQVFADPQAWLTDAEGEVALAAIGIELLPAPAGG</sequence>
<feature type="region of interest" description="Disordered" evidence="1">
    <location>
        <begin position="68"/>
        <end position="95"/>
    </location>
</feature>
<feature type="compositionally biased region" description="Acidic residues" evidence="1">
    <location>
        <begin position="78"/>
        <end position="92"/>
    </location>
</feature>
<protein>
    <recommendedName>
        <fullName evidence="5">DUF5666 domain-containing protein</fullName>
    </recommendedName>
</protein>
<feature type="signal peptide" evidence="2">
    <location>
        <begin position="1"/>
        <end position="30"/>
    </location>
</feature>
<name>A0A562IP23_9ACTN</name>
<dbReference type="AlphaFoldDB" id="A0A562IP23"/>
<comment type="caution">
    <text evidence="3">The sequence shown here is derived from an EMBL/GenBank/DDBJ whole genome shotgun (WGS) entry which is preliminary data.</text>
</comment>
<evidence type="ECO:0000313" key="4">
    <source>
        <dbReference type="Proteomes" id="UP000321490"/>
    </source>
</evidence>
<evidence type="ECO:0000256" key="1">
    <source>
        <dbReference type="SAM" id="MobiDB-lite"/>
    </source>
</evidence>
<organism evidence="3 4">
    <name type="scientific">Modestobacter roseus</name>
    <dbReference type="NCBI Taxonomy" id="1181884"/>
    <lineage>
        <taxon>Bacteria</taxon>
        <taxon>Bacillati</taxon>
        <taxon>Actinomycetota</taxon>
        <taxon>Actinomycetes</taxon>
        <taxon>Geodermatophilales</taxon>
        <taxon>Geodermatophilaceae</taxon>
        <taxon>Modestobacter</taxon>
    </lineage>
</organism>
<reference evidence="3 4" key="1">
    <citation type="submission" date="2019-07" db="EMBL/GenBank/DDBJ databases">
        <title>R&amp;d 2014.</title>
        <authorList>
            <person name="Klenk H.-P."/>
        </authorList>
    </citation>
    <scope>NUCLEOTIDE SEQUENCE [LARGE SCALE GENOMIC DNA]</scope>
    <source>
        <strain evidence="3 4">DSM 45764</strain>
    </source>
</reference>
<dbReference type="Proteomes" id="UP000321490">
    <property type="component" value="Unassembled WGS sequence"/>
</dbReference>
<evidence type="ECO:0008006" key="5">
    <source>
        <dbReference type="Google" id="ProtNLM"/>
    </source>
</evidence>
<dbReference type="PROSITE" id="PS51257">
    <property type="entry name" value="PROKAR_LIPOPROTEIN"/>
    <property type="match status" value="1"/>
</dbReference>
<evidence type="ECO:0000313" key="3">
    <source>
        <dbReference type="EMBL" id="TWH72731.1"/>
    </source>
</evidence>
<gene>
    <name evidence="3" type="ORF">JD78_01253</name>
</gene>
<dbReference type="EMBL" id="VLKF01000001">
    <property type="protein sequence ID" value="TWH72731.1"/>
    <property type="molecule type" value="Genomic_DNA"/>
</dbReference>
<proteinExistence type="predicted"/>
<keyword evidence="4" id="KW-1185">Reference proteome</keyword>
<accession>A0A562IP23</accession>
<keyword evidence="2" id="KW-0732">Signal</keyword>
<feature type="chain" id="PRO_5038480002" description="DUF5666 domain-containing protein" evidence="2">
    <location>
        <begin position="31"/>
        <end position="213"/>
    </location>
</feature>
<dbReference type="OrthoDB" id="5190959at2"/>
<dbReference type="RefSeq" id="WP_153360946.1">
    <property type="nucleotide sequence ID" value="NZ_JABGDC010000146.1"/>
</dbReference>
<evidence type="ECO:0000256" key="2">
    <source>
        <dbReference type="SAM" id="SignalP"/>
    </source>
</evidence>